<organism evidence="2 3">
    <name type="scientific">Knoellia locipacati</name>
    <dbReference type="NCBI Taxonomy" id="882824"/>
    <lineage>
        <taxon>Bacteria</taxon>
        <taxon>Bacillati</taxon>
        <taxon>Actinomycetota</taxon>
        <taxon>Actinomycetes</taxon>
        <taxon>Micrococcales</taxon>
        <taxon>Intrasporangiaceae</taxon>
        <taxon>Knoellia</taxon>
    </lineage>
</organism>
<proteinExistence type="predicted"/>
<evidence type="ECO:0000256" key="1">
    <source>
        <dbReference type="SAM" id="SignalP"/>
    </source>
</evidence>
<dbReference type="RefSeq" id="WP_147062272.1">
    <property type="nucleotide sequence ID" value="NZ_BAABDN010000001.1"/>
</dbReference>
<reference evidence="2 3" key="1">
    <citation type="submission" date="2019-07" db="EMBL/GenBank/DDBJ databases">
        <title>Whole genome shotgun sequence of Knoellia locipacati NBRC 109775.</title>
        <authorList>
            <person name="Hosoyama A."/>
            <person name="Uohara A."/>
            <person name="Ohji S."/>
            <person name="Ichikawa N."/>
        </authorList>
    </citation>
    <scope>NUCLEOTIDE SEQUENCE [LARGE SCALE GENOMIC DNA]</scope>
    <source>
        <strain evidence="2 3">NBRC 109775</strain>
    </source>
</reference>
<feature type="chain" id="PRO_5022155191" description="Spore-associated protein A" evidence="1">
    <location>
        <begin position="26"/>
        <end position="144"/>
    </location>
</feature>
<protein>
    <recommendedName>
        <fullName evidence="4">Spore-associated protein A</fullName>
    </recommendedName>
</protein>
<gene>
    <name evidence="2" type="ORF">KLO01_07820</name>
</gene>
<sequence length="144" mass="15715">MKRKLLMSTAVAAAAVVLTPSMAQARVSGVYMVSYTSDCRAGMEIKEINGSFYSSYYTTLITQTHPGTRPRSGNASNCRAKFLIRYVTASEPTVTKTFYRYMDVSGSKTGADVALSSSGFRLKGYSEFYVCKAACSEPVRISFS</sequence>
<accession>A0A512SXU2</accession>
<comment type="caution">
    <text evidence="2">The sequence shown here is derived from an EMBL/GenBank/DDBJ whole genome shotgun (WGS) entry which is preliminary data.</text>
</comment>
<name>A0A512SXU2_9MICO</name>
<evidence type="ECO:0000313" key="2">
    <source>
        <dbReference type="EMBL" id="GEQ12735.1"/>
    </source>
</evidence>
<feature type="signal peptide" evidence="1">
    <location>
        <begin position="1"/>
        <end position="25"/>
    </location>
</feature>
<dbReference type="EMBL" id="BKBA01000003">
    <property type="protein sequence ID" value="GEQ12735.1"/>
    <property type="molecule type" value="Genomic_DNA"/>
</dbReference>
<dbReference type="Proteomes" id="UP000321793">
    <property type="component" value="Unassembled WGS sequence"/>
</dbReference>
<evidence type="ECO:0008006" key="4">
    <source>
        <dbReference type="Google" id="ProtNLM"/>
    </source>
</evidence>
<keyword evidence="3" id="KW-1185">Reference proteome</keyword>
<dbReference type="AlphaFoldDB" id="A0A512SXU2"/>
<keyword evidence="1" id="KW-0732">Signal</keyword>
<evidence type="ECO:0000313" key="3">
    <source>
        <dbReference type="Proteomes" id="UP000321793"/>
    </source>
</evidence>